<organism evidence="3 4">
    <name type="scientific">Companilactobacillus tucceti DSM 20183</name>
    <dbReference type="NCBI Taxonomy" id="1423811"/>
    <lineage>
        <taxon>Bacteria</taxon>
        <taxon>Bacillati</taxon>
        <taxon>Bacillota</taxon>
        <taxon>Bacilli</taxon>
        <taxon>Lactobacillales</taxon>
        <taxon>Lactobacillaceae</taxon>
        <taxon>Companilactobacillus</taxon>
    </lineage>
</organism>
<feature type="compositionally biased region" description="Low complexity" evidence="1">
    <location>
        <begin position="199"/>
        <end position="217"/>
    </location>
</feature>
<dbReference type="AlphaFoldDB" id="A0A0R1JCF8"/>
<dbReference type="SUPFAM" id="SSF158911">
    <property type="entry name" value="NEAT domain-like"/>
    <property type="match status" value="1"/>
</dbReference>
<feature type="region of interest" description="Disordered" evidence="1">
    <location>
        <begin position="188"/>
        <end position="217"/>
    </location>
</feature>
<evidence type="ECO:0000256" key="1">
    <source>
        <dbReference type="SAM" id="MobiDB-lite"/>
    </source>
</evidence>
<feature type="compositionally biased region" description="Polar residues" evidence="1">
    <location>
        <begin position="374"/>
        <end position="387"/>
    </location>
</feature>
<keyword evidence="2" id="KW-0812">Transmembrane</keyword>
<evidence type="ECO:0000313" key="3">
    <source>
        <dbReference type="EMBL" id="KRK64919.1"/>
    </source>
</evidence>
<keyword evidence="2" id="KW-0472">Membrane</keyword>
<keyword evidence="4" id="KW-1185">Reference proteome</keyword>
<feature type="region of interest" description="Disordered" evidence="1">
    <location>
        <begin position="348"/>
        <end position="387"/>
    </location>
</feature>
<feature type="compositionally biased region" description="Low complexity" evidence="1">
    <location>
        <begin position="351"/>
        <end position="373"/>
    </location>
</feature>
<dbReference type="Gene3D" id="2.60.40.1850">
    <property type="match status" value="1"/>
</dbReference>
<name>A0A0R1JCF8_9LACO</name>
<dbReference type="InterPro" id="IPR037250">
    <property type="entry name" value="NEAT_dom_sf"/>
</dbReference>
<protein>
    <recommendedName>
        <fullName evidence="5">Cell surface protein</fullName>
    </recommendedName>
</protein>
<evidence type="ECO:0008006" key="5">
    <source>
        <dbReference type="Google" id="ProtNLM"/>
    </source>
</evidence>
<accession>A0A0R1JCF8</accession>
<dbReference type="Proteomes" id="UP000050929">
    <property type="component" value="Unassembled WGS sequence"/>
</dbReference>
<evidence type="ECO:0000313" key="4">
    <source>
        <dbReference type="Proteomes" id="UP000050929"/>
    </source>
</evidence>
<sequence length="422" mass="44263">MEYGMNKTLINYQGRKIMKNKGVTYLSTLLLLVGGVGTATTSLITDSSTVSAAEVSGNTYKSAINLDFNGKPFTMIPVFSGDAEITTDGSGTYAKIPLSKAAISSLQSMTINGTAYTPENGYLNIPINADGSNSDVMVSILIPNTTEPKTFPMQVSIADPKNGDTDTNVNTGNGIYIPNIDGGNGSIATSDNDADTSTDTDVNTDTNANTNVDTNTNTTNDATKSIAYSYQVLQEDPSAGESVAAQFFTNQSTVTKNDDGTYTVSMQMRTPKNFGSDPVEITSINGGSINPDVTRSSDDSYNYMSYSFNVNSLDALNGYVPASLKIGVASFGYYASHNVNFKFSQGQGVAPSGPTNLPSTSTSTPTLPGFSGSAVSNLPTNTNSGSLPQTGSKNLPIYIMYAGFITLAVAMAGINNMGKFDN</sequence>
<dbReference type="EMBL" id="AZDG01000006">
    <property type="protein sequence ID" value="KRK64919.1"/>
    <property type="molecule type" value="Genomic_DNA"/>
</dbReference>
<feature type="transmembrane region" description="Helical" evidence="2">
    <location>
        <begin position="395"/>
        <end position="414"/>
    </location>
</feature>
<dbReference type="PATRIC" id="fig|1423811.3.peg.1808"/>
<gene>
    <name evidence="3" type="ORF">FC72_GL001769</name>
</gene>
<evidence type="ECO:0000256" key="2">
    <source>
        <dbReference type="SAM" id="Phobius"/>
    </source>
</evidence>
<dbReference type="STRING" id="1423811.FC72_GL001769"/>
<keyword evidence="2" id="KW-1133">Transmembrane helix</keyword>
<reference evidence="3 4" key="1">
    <citation type="journal article" date="2015" name="Genome Announc.">
        <title>Expanding the biotechnology potential of lactobacilli through comparative genomics of 213 strains and associated genera.</title>
        <authorList>
            <person name="Sun Z."/>
            <person name="Harris H.M."/>
            <person name="McCann A."/>
            <person name="Guo C."/>
            <person name="Argimon S."/>
            <person name="Zhang W."/>
            <person name="Yang X."/>
            <person name="Jeffery I.B."/>
            <person name="Cooney J.C."/>
            <person name="Kagawa T.F."/>
            <person name="Liu W."/>
            <person name="Song Y."/>
            <person name="Salvetti E."/>
            <person name="Wrobel A."/>
            <person name="Rasinkangas P."/>
            <person name="Parkhill J."/>
            <person name="Rea M.C."/>
            <person name="O'Sullivan O."/>
            <person name="Ritari J."/>
            <person name="Douillard F.P."/>
            <person name="Paul Ross R."/>
            <person name="Yang R."/>
            <person name="Briner A.E."/>
            <person name="Felis G.E."/>
            <person name="de Vos W.M."/>
            <person name="Barrangou R."/>
            <person name="Klaenhammer T.R."/>
            <person name="Caufield P.W."/>
            <person name="Cui Y."/>
            <person name="Zhang H."/>
            <person name="O'Toole P.W."/>
        </authorList>
    </citation>
    <scope>NUCLEOTIDE SEQUENCE [LARGE SCALE GENOMIC DNA]</scope>
    <source>
        <strain evidence="3 4">DSM 20183</strain>
    </source>
</reference>
<comment type="caution">
    <text evidence="3">The sequence shown here is derived from an EMBL/GenBank/DDBJ whole genome shotgun (WGS) entry which is preliminary data.</text>
</comment>
<proteinExistence type="predicted"/>